<keyword evidence="3 5" id="KW-1133">Transmembrane helix</keyword>
<proteinExistence type="predicted"/>
<evidence type="ECO:0000313" key="7">
    <source>
        <dbReference type="Proteomes" id="UP000245021"/>
    </source>
</evidence>
<dbReference type="Proteomes" id="UP000245021">
    <property type="component" value="Unassembled WGS sequence"/>
</dbReference>
<feature type="transmembrane region" description="Helical" evidence="5">
    <location>
        <begin position="133"/>
        <end position="154"/>
    </location>
</feature>
<name>A0A2R5HFF6_9LACT</name>
<sequence length="239" mass="26283">MKKSLFFDKIGLMENLSIDLLTGKNKEYIHSVTKQLVLAGKSDEEIKTILSEALPKIIEGQGNGLLAKKILGTPTEFVASLTADKKKAKPAAGSRVGSNETPWLMWLDSSLLFLGFIMLLNGVMTMFTPRARVYGLTMAVVMAAMAGLVMYLVYRFFYSKAGSGNKWSWKGVGLVLLATAAWFGLTLGASLLPASVNPSFNPWLMALVGVLLLVLKWWLKKRYDIRSAMAPTSTVRNKQ</sequence>
<dbReference type="AlphaFoldDB" id="A0A2R5HFF6"/>
<dbReference type="EMBL" id="BFFO01000003">
    <property type="protein sequence ID" value="GBG96566.1"/>
    <property type="molecule type" value="Genomic_DNA"/>
</dbReference>
<evidence type="ECO:0000256" key="2">
    <source>
        <dbReference type="ARBA" id="ARBA00022692"/>
    </source>
</evidence>
<evidence type="ECO:0000313" key="6">
    <source>
        <dbReference type="EMBL" id="GBG96566.1"/>
    </source>
</evidence>
<feature type="transmembrane region" description="Helical" evidence="5">
    <location>
        <begin position="103"/>
        <end position="127"/>
    </location>
</feature>
<gene>
    <name evidence="6" type="ORF">NtB2_00679</name>
</gene>
<comment type="subcellular location">
    <subcellularLocation>
        <location evidence="1">Membrane</location>
        <topology evidence="1">Multi-pass membrane protein</topology>
    </subcellularLocation>
</comment>
<dbReference type="InterPro" id="IPR027469">
    <property type="entry name" value="Cation_efflux_TMD_sf"/>
</dbReference>
<comment type="caution">
    <text evidence="6">The sequence shown here is derived from an EMBL/GenBank/DDBJ whole genome shotgun (WGS) entry which is preliminary data.</text>
</comment>
<dbReference type="SUPFAM" id="SSF161111">
    <property type="entry name" value="Cation efflux protein transmembrane domain-like"/>
    <property type="match status" value="1"/>
</dbReference>
<keyword evidence="4 5" id="KW-0472">Membrane</keyword>
<feature type="transmembrane region" description="Helical" evidence="5">
    <location>
        <begin position="200"/>
        <end position="219"/>
    </location>
</feature>
<dbReference type="InterPro" id="IPR009214">
    <property type="entry name" value="DUF1129"/>
</dbReference>
<reference evidence="6 7" key="1">
    <citation type="journal article" date="2018" name="Genome Announc.">
        <title>Draft Genome Sequence of Lactococcus sp. Strain NtB2 (JCM 32569), Isolated from the Gut of the Higher Termite Nasutitermes takasagoensis.</title>
        <authorList>
            <person name="Noda S."/>
            <person name="Aihara C."/>
            <person name="Yuki M."/>
            <person name="Ohkuma M."/>
        </authorList>
    </citation>
    <scope>NUCLEOTIDE SEQUENCE [LARGE SCALE GENOMIC DNA]</scope>
    <source>
        <strain evidence="6 7">NtB2</strain>
    </source>
</reference>
<keyword evidence="2 5" id="KW-0812">Transmembrane</keyword>
<organism evidence="6 7">
    <name type="scientific">Lactococcus termiticola</name>
    <dbReference type="NCBI Taxonomy" id="2169526"/>
    <lineage>
        <taxon>Bacteria</taxon>
        <taxon>Bacillati</taxon>
        <taxon>Bacillota</taxon>
        <taxon>Bacilli</taxon>
        <taxon>Lactobacillales</taxon>
        <taxon>Streptococcaceae</taxon>
        <taxon>Lactococcus</taxon>
    </lineage>
</organism>
<keyword evidence="7" id="KW-1185">Reference proteome</keyword>
<protein>
    <submittedName>
        <fullName evidence="6">Membrane protein</fullName>
    </submittedName>
</protein>
<dbReference type="PIRSF" id="PIRSF033111">
    <property type="entry name" value="UCP033111"/>
    <property type="match status" value="1"/>
</dbReference>
<evidence type="ECO:0000256" key="3">
    <source>
        <dbReference type="ARBA" id="ARBA00022989"/>
    </source>
</evidence>
<feature type="transmembrane region" description="Helical" evidence="5">
    <location>
        <begin position="174"/>
        <end position="194"/>
    </location>
</feature>
<dbReference type="GO" id="GO:0016020">
    <property type="term" value="C:membrane"/>
    <property type="evidence" value="ECO:0007669"/>
    <property type="project" value="UniProtKB-SubCell"/>
</dbReference>
<accession>A0A2R5HFF6</accession>
<evidence type="ECO:0000256" key="1">
    <source>
        <dbReference type="ARBA" id="ARBA00004141"/>
    </source>
</evidence>
<evidence type="ECO:0000256" key="4">
    <source>
        <dbReference type="ARBA" id="ARBA00023136"/>
    </source>
</evidence>
<dbReference type="Pfam" id="PF06570">
    <property type="entry name" value="DUF1129"/>
    <property type="match status" value="1"/>
</dbReference>
<evidence type="ECO:0000256" key="5">
    <source>
        <dbReference type="SAM" id="Phobius"/>
    </source>
</evidence>